<proteinExistence type="predicted"/>
<dbReference type="AlphaFoldDB" id="A0A2H0RMS2"/>
<name>A0A2H0RMS2_9BACT</name>
<evidence type="ECO:0000313" key="2">
    <source>
        <dbReference type="Proteomes" id="UP000230084"/>
    </source>
</evidence>
<accession>A0A2H0RMS2</accession>
<dbReference type="EMBL" id="PCYM01000002">
    <property type="protein sequence ID" value="PIR47736.1"/>
    <property type="molecule type" value="Genomic_DNA"/>
</dbReference>
<dbReference type="Proteomes" id="UP000230084">
    <property type="component" value="Unassembled WGS sequence"/>
</dbReference>
<evidence type="ECO:0000313" key="1">
    <source>
        <dbReference type="EMBL" id="PIR47736.1"/>
    </source>
</evidence>
<gene>
    <name evidence="1" type="ORF">COV06_01955</name>
</gene>
<sequence>MSEYKGGSSEEERLRAMGSDRLLADLKSKYRQPVQVLEGEVQKPEQSVKPSLVIGHLRAMQERKGELAALPFEYPMIPEREMEGLSHVSQEVERLRVRTVKRLVGLKRTSDAYRRITKEAVDDIAAYLDKQSVWRYKFATQSGGAPGEVSDTIRPDDSLYYLSEHGASMRLKRLALYDDNLAWCHVIQPMMELTLFVEPQSKGESFSRVPLPGYSVRDFETPEFADRLRDEEQLSGYVSELRVHEDHGVPKLVSNIPESTWDHLGDPVSVIIDTNQS</sequence>
<reference evidence="1 2" key="1">
    <citation type="submission" date="2017-09" db="EMBL/GenBank/DDBJ databases">
        <title>Depth-based differentiation of microbial function through sediment-hosted aquifers and enrichment of novel symbionts in the deep terrestrial subsurface.</title>
        <authorList>
            <person name="Probst A.J."/>
            <person name="Ladd B."/>
            <person name="Jarett J.K."/>
            <person name="Geller-Mcgrath D.E."/>
            <person name="Sieber C.M."/>
            <person name="Emerson J.B."/>
            <person name="Anantharaman K."/>
            <person name="Thomas B.C."/>
            <person name="Malmstrom R."/>
            <person name="Stieglmeier M."/>
            <person name="Klingl A."/>
            <person name="Woyke T."/>
            <person name="Ryan C.M."/>
            <person name="Banfield J.F."/>
        </authorList>
    </citation>
    <scope>NUCLEOTIDE SEQUENCE [LARGE SCALE GENOMIC DNA]</scope>
    <source>
        <strain evidence="1">CG10_big_fil_rev_8_21_14_0_10_50_16</strain>
    </source>
</reference>
<comment type="caution">
    <text evidence="1">The sequence shown here is derived from an EMBL/GenBank/DDBJ whole genome shotgun (WGS) entry which is preliminary data.</text>
</comment>
<organism evidence="1 2">
    <name type="scientific">Candidatus Uhrbacteria bacterium CG10_big_fil_rev_8_21_14_0_10_50_16</name>
    <dbReference type="NCBI Taxonomy" id="1975039"/>
    <lineage>
        <taxon>Bacteria</taxon>
        <taxon>Candidatus Uhriibacteriota</taxon>
    </lineage>
</organism>
<protein>
    <submittedName>
        <fullName evidence="1">Uncharacterized protein</fullName>
    </submittedName>
</protein>